<reference evidence="1 2" key="1">
    <citation type="journal article" date="2015" name="Genome Announc.">
        <title>Expanding the biotechnology potential of lactobacilli through comparative genomics of 213 strains and associated genera.</title>
        <authorList>
            <person name="Sun Z."/>
            <person name="Harris H.M."/>
            <person name="McCann A."/>
            <person name="Guo C."/>
            <person name="Argimon S."/>
            <person name="Zhang W."/>
            <person name="Yang X."/>
            <person name="Jeffery I.B."/>
            <person name="Cooney J.C."/>
            <person name="Kagawa T.F."/>
            <person name="Liu W."/>
            <person name="Song Y."/>
            <person name="Salvetti E."/>
            <person name="Wrobel A."/>
            <person name="Rasinkangas P."/>
            <person name="Parkhill J."/>
            <person name="Rea M.C."/>
            <person name="O'Sullivan O."/>
            <person name="Ritari J."/>
            <person name="Douillard F.P."/>
            <person name="Paul Ross R."/>
            <person name="Yang R."/>
            <person name="Briner A.E."/>
            <person name="Felis G.E."/>
            <person name="de Vos W.M."/>
            <person name="Barrangou R."/>
            <person name="Klaenhammer T.R."/>
            <person name="Caufield P.W."/>
            <person name="Cui Y."/>
            <person name="Zhang H."/>
            <person name="O'Toole P.W."/>
        </authorList>
    </citation>
    <scope>NUCLEOTIDE SEQUENCE [LARGE SCALE GENOMIC DNA]</scope>
    <source>
        <strain evidence="1 2">JCM 15530</strain>
    </source>
</reference>
<proteinExistence type="predicted"/>
<dbReference type="SUPFAM" id="SSF47413">
    <property type="entry name" value="lambda repressor-like DNA-binding domains"/>
    <property type="match status" value="1"/>
</dbReference>
<dbReference type="Gene3D" id="1.10.260.40">
    <property type="entry name" value="lambda repressor-like DNA-binding domains"/>
    <property type="match status" value="1"/>
</dbReference>
<dbReference type="EMBL" id="AZCX01000001">
    <property type="protein sequence ID" value="KRK49427.1"/>
    <property type="molecule type" value="Genomic_DNA"/>
</dbReference>
<gene>
    <name evidence="1" type="ORF">FC96_GL000353</name>
</gene>
<keyword evidence="2" id="KW-1185">Reference proteome</keyword>
<protein>
    <recommendedName>
        <fullName evidence="3">HTH cro/C1-type domain-containing protein</fullName>
    </recommendedName>
</protein>
<evidence type="ECO:0000313" key="2">
    <source>
        <dbReference type="Proteomes" id="UP000050911"/>
    </source>
</evidence>
<dbReference type="InterPro" id="IPR010982">
    <property type="entry name" value="Lambda_DNA-bd_dom_sf"/>
</dbReference>
<sequence>MLNEDAIFLGHQVFLAIYKKGDSIEAACKKAGVEVKDLLAVMNGQVDDVSFNFVKKFAKYLNLSVKDFFNFPPYNQKATKGK</sequence>
<dbReference type="AlphaFoldDB" id="A0A0R1HXX8"/>
<evidence type="ECO:0000313" key="1">
    <source>
        <dbReference type="EMBL" id="KRK49427.1"/>
    </source>
</evidence>
<evidence type="ECO:0008006" key="3">
    <source>
        <dbReference type="Google" id="ProtNLM"/>
    </source>
</evidence>
<accession>A0A0R1HXX8</accession>
<dbReference type="OrthoDB" id="9781521at2"/>
<dbReference type="Proteomes" id="UP000050911">
    <property type="component" value="Unassembled WGS sequence"/>
</dbReference>
<dbReference type="PATRIC" id="fig|1302272.5.peg.350"/>
<comment type="caution">
    <text evidence="1">The sequence shown here is derived from an EMBL/GenBank/DDBJ whole genome shotgun (WGS) entry which is preliminary data.</text>
</comment>
<dbReference type="GO" id="GO:0003677">
    <property type="term" value="F:DNA binding"/>
    <property type="evidence" value="ECO:0007669"/>
    <property type="project" value="InterPro"/>
</dbReference>
<name>A0A0R1HXX8_9LACO</name>
<organism evidence="1 2">
    <name type="scientific">Secundilactobacillus kimchicus JCM 15530</name>
    <dbReference type="NCBI Taxonomy" id="1302272"/>
    <lineage>
        <taxon>Bacteria</taxon>
        <taxon>Bacillati</taxon>
        <taxon>Bacillota</taxon>
        <taxon>Bacilli</taxon>
        <taxon>Lactobacillales</taxon>
        <taxon>Lactobacillaceae</taxon>
        <taxon>Secundilactobacillus</taxon>
    </lineage>
</organism>
<dbReference type="RefSeq" id="WP_056941774.1">
    <property type="nucleotide sequence ID" value="NZ_AZCX01000001.1"/>
</dbReference>